<evidence type="ECO:0000313" key="3">
    <source>
        <dbReference type="EMBL" id="OTQ10545.1"/>
    </source>
</evidence>
<organism evidence="2 5">
    <name type="scientific">Gilliamella apicola</name>
    <dbReference type="NCBI Taxonomy" id="1196095"/>
    <lineage>
        <taxon>Bacteria</taxon>
        <taxon>Pseudomonadati</taxon>
        <taxon>Pseudomonadota</taxon>
        <taxon>Gammaproteobacteria</taxon>
        <taxon>Orbales</taxon>
        <taxon>Orbaceae</taxon>
        <taxon>Gilliamella</taxon>
    </lineage>
</organism>
<protein>
    <submittedName>
        <fullName evidence="2">Uncharacterized protein</fullName>
    </submittedName>
</protein>
<keyword evidence="1" id="KW-0472">Membrane</keyword>
<proteinExistence type="predicted"/>
<dbReference type="Proteomes" id="UP000194977">
    <property type="component" value="Unassembled WGS sequence"/>
</dbReference>
<sequence>MLNIIVFIIGLIGAGLISFGAWLLSPAFGFITAGLLCIIWSYLISRMMAINLITNENRVD</sequence>
<evidence type="ECO:0000256" key="1">
    <source>
        <dbReference type="SAM" id="Phobius"/>
    </source>
</evidence>
<keyword evidence="4" id="KW-1185">Reference proteome</keyword>
<evidence type="ECO:0000313" key="5">
    <source>
        <dbReference type="Proteomes" id="UP000194977"/>
    </source>
</evidence>
<evidence type="ECO:0000313" key="4">
    <source>
        <dbReference type="Proteomes" id="UP000194800"/>
    </source>
</evidence>
<comment type="caution">
    <text evidence="2">The sequence shown here is derived from an EMBL/GenBank/DDBJ whole genome shotgun (WGS) entry which is preliminary data.</text>
</comment>
<dbReference type="Proteomes" id="UP000194800">
    <property type="component" value="Unassembled WGS sequence"/>
</dbReference>
<evidence type="ECO:0000313" key="2">
    <source>
        <dbReference type="EMBL" id="OTP98852.1"/>
    </source>
</evidence>
<reference evidence="4 5" key="1">
    <citation type="submission" date="2017-03" db="EMBL/GenBank/DDBJ databases">
        <title>Comparative genomics of honeybee gut symbionts reveal geographically distinct and subgroup specific antibiotic resistance.</title>
        <authorList>
            <person name="Ludvigsen J."/>
            <person name="Porcellato D."/>
            <person name="Labee-Lund T.M."/>
            <person name="Amdam G.V."/>
            <person name="Rudi K."/>
        </authorList>
    </citation>
    <scope>NUCLEOTIDE SEQUENCE [LARGE SCALE GENOMIC DNA]</scope>
    <source>
        <strain evidence="2 5">A-7-12</strain>
        <strain evidence="3 4">A-9-12</strain>
    </source>
</reference>
<keyword evidence="1" id="KW-0812">Transmembrane</keyword>
<dbReference type="RefSeq" id="WP_086301219.1">
    <property type="nucleotide sequence ID" value="NZ_CAMLEZ010000001.1"/>
</dbReference>
<dbReference type="OrthoDB" id="6595037at2"/>
<accession>A0A242NGN2</accession>
<dbReference type="AlphaFoldDB" id="A0A242NGN2"/>
<keyword evidence="1" id="KW-1133">Transmembrane helix</keyword>
<feature type="transmembrane region" description="Helical" evidence="1">
    <location>
        <begin position="5"/>
        <end position="24"/>
    </location>
</feature>
<name>A0A242NGN2_9GAMM</name>
<gene>
    <name evidence="3" type="ORF">B6C91_05175</name>
    <name evidence="2" type="ORF">B6D08_09455</name>
</gene>
<dbReference type="EMBL" id="NART01000016">
    <property type="protein sequence ID" value="OTQ10545.1"/>
    <property type="molecule type" value="Genomic_DNA"/>
</dbReference>
<feature type="transmembrane region" description="Helical" evidence="1">
    <location>
        <begin position="30"/>
        <end position="53"/>
    </location>
</feature>
<dbReference type="EMBL" id="NARP01000024">
    <property type="protein sequence ID" value="OTP98852.1"/>
    <property type="molecule type" value="Genomic_DNA"/>
</dbReference>